<dbReference type="InterPro" id="IPR002729">
    <property type="entry name" value="CRISPR-assoc_Cas1"/>
</dbReference>
<evidence type="ECO:0000256" key="9">
    <source>
        <dbReference type="ARBA" id="ARBA00038592"/>
    </source>
</evidence>
<comment type="subunit">
    <text evidence="9 10">Homodimer, forms a heterotetramer with a Cas2 homodimer.</text>
</comment>
<dbReference type="EMBL" id="SNYL01000003">
    <property type="protein sequence ID" value="TDQ44380.1"/>
    <property type="molecule type" value="Genomic_DNA"/>
</dbReference>
<comment type="caution">
    <text evidence="11">The sequence shown here is derived from an EMBL/GenBank/DDBJ whole genome shotgun (WGS) entry which is preliminary data.</text>
</comment>
<feature type="binding site" evidence="10">
    <location>
        <position position="160"/>
    </location>
    <ligand>
        <name>Mn(2+)</name>
        <dbReference type="ChEBI" id="CHEBI:29035"/>
    </ligand>
</feature>
<feature type="binding site" evidence="10">
    <location>
        <position position="225"/>
    </location>
    <ligand>
        <name>Mn(2+)</name>
        <dbReference type="ChEBI" id="CHEBI:29035"/>
    </ligand>
</feature>
<accession>A0A4R6UCF4</accession>
<dbReference type="GO" id="GO:0051607">
    <property type="term" value="P:defense response to virus"/>
    <property type="evidence" value="ECO:0007669"/>
    <property type="project" value="UniProtKB-UniRule"/>
</dbReference>
<evidence type="ECO:0000256" key="2">
    <source>
        <dbReference type="ARBA" id="ARBA00022723"/>
    </source>
</evidence>
<dbReference type="PANTHER" id="PTHR34353">
    <property type="entry name" value="CRISPR-ASSOCIATED ENDONUCLEASE CAS1 1"/>
    <property type="match status" value="1"/>
</dbReference>
<dbReference type="EC" id="3.1.-.-" evidence="10"/>
<keyword evidence="5 10" id="KW-0460">Magnesium</keyword>
<name>A0A4R6UCF4_9BURK</name>
<keyword evidence="12" id="KW-1185">Reference proteome</keyword>
<comment type="similarity">
    <text evidence="10">Belongs to the CRISPR-associated endonuclease Cas1 family.</text>
</comment>
<keyword evidence="2 10" id="KW-0479">Metal-binding</keyword>
<dbReference type="Pfam" id="PF01867">
    <property type="entry name" value="Cas_Cas1"/>
    <property type="match status" value="1"/>
</dbReference>
<dbReference type="AlphaFoldDB" id="A0A4R6UCF4"/>
<dbReference type="PANTHER" id="PTHR34353:SF2">
    <property type="entry name" value="CRISPR-ASSOCIATED ENDONUCLEASE CAS1 1"/>
    <property type="match status" value="1"/>
</dbReference>
<dbReference type="InterPro" id="IPR042206">
    <property type="entry name" value="CRISPR-assoc_Cas1_C"/>
</dbReference>
<dbReference type="Proteomes" id="UP000295510">
    <property type="component" value="Unassembled WGS sequence"/>
</dbReference>
<dbReference type="GO" id="GO:0003677">
    <property type="term" value="F:DNA binding"/>
    <property type="evidence" value="ECO:0007669"/>
    <property type="project" value="UniProtKB-KW"/>
</dbReference>
<evidence type="ECO:0000256" key="4">
    <source>
        <dbReference type="ARBA" id="ARBA00022801"/>
    </source>
</evidence>
<dbReference type="InterPro" id="IPR050646">
    <property type="entry name" value="Cas1"/>
</dbReference>
<gene>
    <name evidence="10" type="primary">cas1</name>
    <name evidence="11" type="ORF">DFR43_103124</name>
</gene>
<dbReference type="GO" id="GO:0004519">
    <property type="term" value="F:endonuclease activity"/>
    <property type="evidence" value="ECO:0007669"/>
    <property type="project" value="UniProtKB-UniRule"/>
</dbReference>
<comment type="function">
    <text evidence="10">CRISPR (clustered regularly interspaced short palindromic repeat), is an adaptive immune system that provides protection against mobile genetic elements (viruses, transposable elements and conjugative plasmids). CRISPR clusters contain spacers, sequences complementary to antecedent mobile elements, and target invading nucleic acids. CRISPR clusters are transcribed and processed into CRISPR RNA (crRNA). Acts as a dsDNA endonuclease. Involved in the integration of spacer DNA into the CRISPR cassette.</text>
</comment>
<keyword evidence="8 10" id="KW-0464">Manganese</keyword>
<evidence type="ECO:0000256" key="5">
    <source>
        <dbReference type="ARBA" id="ARBA00022842"/>
    </source>
</evidence>
<evidence type="ECO:0000256" key="1">
    <source>
        <dbReference type="ARBA" id="ARBA00022722"/>
    </source>
</evidence>
<comment type="cofactor">
    <cofactor evidence="10">
        <name>Mg(2+)</name>
        <dbReference type="ChEBI" id="CHEBI:18420"/>
    </cofactor>
    <cofactor evidence="10">
        <name>Mn(2+)</name>
        <dbReference type="ChEBI" id="CHEBI:29035"/>
    </cofactor>
</comment>
<keyword evidence="3 10" id="KW-0255">Endonuclease</keyword>
<evidence type="ECO:0000256" key="7">
    <source>
        <dbReference type="ARBA" id="ARBA00023125"/>
    </source>
</evidence>
<evidence type="ECO:0000256" key="6">
    <source>
        <dbReference type="ARBA" id="ARBA00023118"/>
    </source>
</evidence>
<keyword evidence="7 10" id="KW-0238">DNA-binding</keyword>
<evidence type="ECO:0000256" key="8">
    <source>
        <dbReference type="ARBA" id="ARBA00023211"/>
    </source>
</evidence>
<dbReference type="GO" id="GO:0043571">
    <property type="term" value="P:maintenance of CRISPR repeat elements"/>
    <property type="evidence" value="ECO:0007669"/>
    <property type="project" value="UniProtKB-UniRule"/>
</dbReference>
<sequence length="324" mass="35805">MSTLYVDRKGVSLRLDGGTLVFEEAGARVAAIPLAPLERVVLRGDVTISASLLGKLGQSGIGVLVLSGRKAEPALFMQRPHYDARRRILQWQRSLDSNFRLDVARDLLQRKVTAQRHFLLERAQDDLMHRYELRTAAERMDAACRTMASASTLAALRGAEGAAAQAFFMGYQALFAPSLHFSARNRRPPQDPVNAVLSLGYTLLHAEAVLQAHAVGLDPFVGFLHELDYGRESLASDLVEPHRCGVERLTWRLFRERVLTVEHFSRVQGACLLGKAGRQHFYRSWSDVSEGLRQSLRSTCLTLVTAVTGEEALEAPATVEGDDG</sequence>
<evidence type="ECO:0000313" key="12">
    <source>
        <dbReference type="Proteomes" id="UP000295510"/>
    </source>
</evidence>
<dbReference type="InterPro" id="IPR042211">
    <property type="entry name" value="CRISPR-assoc_Cas1_N"/>
</dbReference>
<dbReference type="GO" id="GO:0016787">
    <property type="term" value="F:hydrolase activity"/>
    <property type="evidence" value="ECO:0007669"/>
    <property type="project" value="UniProtKB-KW"/>
</dbReference>
<dbReference type="CDD" id="cd09634">
    <property type="entry name" value="Cas1_I-II-III"/>
    <property type="match status" value="1"/>
</dbReference>
<reference evidence="11 12" key="1">
    <citation type="submission" date="2019-03" db="EMBL/GenBank/DDBJ databases">
        <title>Genomic Encyclopedia of Type Strains, Phase IV (KMG-IV): sequencing the most valuable type-strain genomes for metagenomic binning, comparative biology and taxonomic classification.</title>
        <authorList>
            <person name="Goeker M."/>
        </authorList>
    </citation>
    <scope>NUCLEOTIDE SEQUENCE [LARGE SCALE GENOMIC DNA]</scope>
    <source>
        <strain evidence="11 12">DSM 19605</strain>
    </source>
</reference>
<dbReference type="HAMAP" id="MF_01470">
    <property type="entry name" value="Cas1"/>
    <property type="match status" value="1"/>
</dbReference>
<dbReference type="RefSeq" id="WP_133595981.1">
    <property type="nucleotide sequence ID" value="NZ_SNYL01000003.1"/>
</dbReference>
<dbReference type="OrthoDB" id="9803119at2"/>
<dbReference type="Gene3D" id="1.20.120.920">
    <property type="entry name" value="CRISPR-associated endonuclease Cas1, C-terminal domain"/>
    <property type="match status" value="1"/>
</dbReference>
<dbReference type="NCBIfam" id="TIGR00287">
    <property type="entry name" value="cas1"/>
    <property type="match status" value="1"/>
</dbReference>
<evidence type="ECO:0000313" key="11">
    <source>
        <dbReference type="EMBL" id="TDQ44380.1"/>
    </source>
</evidence>
<feature type="binding site" evidence="10">
    <location>
        <position position="240"/>
    </location>
    <ligand>
        <name>Mn(2+)</name>
        <dbReference type="ChEBI" id="CHEBI:29035"/>
    </ligand>
</feature>
<protein>
    <recommendedName>
        <fullName evidence="10">CRISPR-associated endonuclease Cas1</fullName>
        <ecNumber evidence="10">3.1.-.-</ecNumber>
    </recommendedName>
</protein>
<keyword evidence="1 10" id="KW-0540">Nuclease</keyword>
<proteinExistence type="inferred from homology"/>
<dbReference type="GO" id="GO:0046872">
    <property type="term" value="F:metal ion binding"/>
    <property type="evidence" value="ECO:0007669"/>
    <property type="project" value="UniProtKB-UniRule"/>
</dbReference>
<evidence type="ECO:0000256" key="10">
    <source>
        <dbReference type="HAMAP-Rule" id="MF_01470"/>
    </source>
</evidence>
<keyword evidence="4 10" id="KW-0378">Hydrolase</keyword>
<keyword evidence="6 10" id="KW-0051">Antiviral defense</keyword>
<dbReference type="Gene3D" id="3.100.10.20">
    <property type="entry name" value="CRISPR-associated endonuclease Cas1, N-terminal domain"/>
    <property type="match status" value="1"/>
</dbReference>
<evidence type="ECO:0000256" key="3">
    <source>
        <dbReference type="ARBA" id="ARBA00022759"/>
    </source>
</evidence>
<organism evidence="11 12">
    <name type="scientific">Tepidicella xavieri</name>
    <dbReference type="NCBI Taxonomy" id="360241"/>
    <lineage>
        <taxon>Bacteria</taxon>
        <taxon>Pseudomonadati</taxon>
        <taxon>Pseudomonadota</taxon>
        <taxon>Betaproteobacteria</taxon>
        <taxon>Burkholderiales</taxon>
        <taxon>Tepidicella</taxon>
    </lineage>
</organism>